<dbReference type="PANTHER" id="PTHR11078">
    <property type="entry name" value="N UTILIZATION SUBSTANCE PROTEIN B-RELATED"/>
    <property type="match status" value="1"/>
</dbReference>
<dbReference type="Proteomes" id="UP000075531">
    <property type="component" value="Unassembled WGS sequence"/>
</dbReference>
<evidence type="ECO:0000313" key="9">
    <source>
        <dbReference type="Proteomes" id="UP000075531"/>
    </source>
</evidence>
<dbReference type="STRING" id="1121338.CLTEP_00870"/>
<keyword evidence="4 6" id="KW-0805">Transcription regulation</keyword>
<evidence type="ECO:0000256" key="5">
    <source>
        <dbReference type="ARBA" id="ARBA00023163"/>
    </source>
</evidence>
<dbReference type="GO" id="GO:0006353">
    <property type="term" value="P:DNA-templated transcription termination"/>
    <property type="evidence" value="ECO:0007669"/>
    <property type="project" value="UniProtKB-UniRule"/>
</dbReference>
<accession>A0A151B726</accession>
<dbReference type="PATRIC" id="fig|1121338.3.peg.89"/>
<dbReference type="GO" id="GO:0005829">
    <property type="term" value="C:cytosol"/>
    <property type="evidence" value="ECO:0007669"/>
    <property type="project" value="TreeGrafter"/>
</dbReference>
<keyword evidence="5 6" id="KW-0804">Transcription</keyword>
<gene>
    <name evidence="6" type="primary">nusB</name>
    <name evidence="8" type="ORF">CLTEP_00870</name>
</gene>
<dbReference type="Gene3D" id="1.10.940.10">
    <property type="entry name" value="NusB-like"/>
    <property type="match status" value="1"/>
</dbReference>
<evidence type="ECO:0000256" key="1">
    <source>
        <dbReference type="ARBA" id="ARBA00005952"/>
    </source>
</evidence>
<evidence type="ECO:0000313" key="8">
    <source>
        <dbReference type="EMBL" id="KYH35694.1"/>
    </source>
</evidence>
<dbReference type="PANTHER" id="PTHR11078:SF3">
    <property type="entry name" value="ANTITERMINATION NUSB DOMAIN-CONTAINING PROTEIN"/>
    <property type="match status" value="1"/>
</dbReference>
<protein>
    <recommendedName>
        <fullName evidence="6">Transcription antitermination protein NusB</fullName>
    </recommendedName>
    <alternativeName>
        <fullName evidence="6">Antitermination factor NusB</fullName>
    </alternativeName>
</protein>
<sequence>MNRKKSREVAMKILYQMTINEGGYEEAIKNYFENSEYNIKNIDVEYIKYIVKGVTDNICELDEKIESKLINWKINRISKINLSILRLALYEMFYCDDIPRRVSVNEAIELAKKYSDDSSPKFINGILGNFVVD</sequence>
<comment type="function">
    <text evidence="6">Involved in transcription antitermination. Required for transcription of ribosomal RNA (rRNA) genes. Binds specifically to the boxA antiterminator sequence of the ribosomal RNA (rrn) operons.</text>
</comment>
<dbReference type="NCBIfam" id="TIGR01951">
    <property type="entry name" value="nusB"/>
    <property type="match status" value="1"/>
</dbReference>
<dbReference type="InterPro" id="IPR011605">
    <property type="entry name" value="NusB_fam"/>
</dbReference>
<feature type="domain" description="NusB/RsmB/TIM44" evidence="7">
    <location>
        <begin position="5"/>
        <end position="130"/>
    </location>
</feature>
<comment type="caution">
    <text evidence="8">The sequence shown here is derived from an EMBL/GenBank/DDBJ whole genome shotgun (WGS) entry which is preliminary data.</text>
</comment>
<proteinExistence type="inferred from homology"/>
<evidence type="ECO:0000256" key="6">
    <source>
        <dbReference type="HAMAP-Rule" id="MF_00073"/>
    </source>
</evidence>
<keyword evidence="9" id="KW-1185">Reference proteome</keyword>
<evidence type="ECO:0000256" key="3">
    <source>
        <dbReference type="ARBA" id="ARBA00022884"/>
    </source>
</evidence>
<comment type="similarity">
    <text evidence="1 6">Belongs to the NusB family.</text>
</comment>
<evidence type="ECO:0000256" key="2">
    <source>
        <dbReference type="ARBA" id="ARBA00022814"/>
    </source>
</evidence>
<dbReference type="HAMAP" id="MF_00073">
    <property type="entry name" value="NusB"/>
    <property type="match status" value="1"/>
</dbReference>
<evidence type="ECO:0000259" key="7">
    <source>
        <dbReference type="Pfam" id="PF01029"/>
    </source>
</evidence>
<dbReference type="GO" id="GO:0003723">
    <property type="term" value="F:RNA binding"/>
    <property type="evidence" value="ECO:0007669"/>
    <property type="project" value="UniProtKB-UniRule"/>
</dbReference>
<dbReference type="InterPro" id="IPR035926">
    <property type="entry name" value="NusB-like_sf"/>
</dbReference>
<reference evidence="8 9" key="1">
    <citation type="submission" date="2016-02" db="EMBL/GenBank/DDBJ databases">
        <title>Genome sequence of Clostridium tepidiprofundi DSM 19306.</title>
        <authorList>
            <person name="Poehlein A."/>
            <person name="Daniel R."/>
        </authorList>
    </citation>
    <scope>NUCLEOTIDE SEQUENCE [LARGE SCALE GENOMIC DNA]</scope>
    <source>
        <strain evidence="8 9">DSM 19306</strain>
    </source>
</reference>
<dbReference type="InterPro" id="IPR006027">
    <property type="entry name" value="NusB_RsmB_TIM44"/>
</dbReference>
<evidence type="ECO:0000256" key="4">
    <source>
        <dbReference type="ARBA" id="ARBA00023015"/>
    </source>
</evidence>
<organism evidence="8 9">
    <name type="scientific">Clostridium tepidiprofundi DSM 19306</name>
    <dbReference type="NCBI Taxonomy" id="1121338"/>
    <lineage>
        <taxon>Bacteria</taxon>
        <taxon>Bacillati</taxon>
        <taxon>Bacillota</taxon>
        <taxon>Clostridia</taxon>
        <taxon>Eubacteriales</taxon>
        <taxon>Clostridiaceae</taxon>
        <taxon>Clostridium</taxon>
    </lineage>
</organism>
<keyword evidence="3 6" id="KW-0694">RNA-binding</keyword>
<keyword evidence="2 6" id="KW-0889">Transcription antitermination</keyword>
<dbReference type="EMBL" id="LTBA01000001">
    <property type="protein sequence ID" value="KYH35694.1"/>
    <property type="molecule type" value="Genomic_DNA"/>
</dbReference>
<dbReference type="AlphaFoldDB" id="A0A151B726"/>
<dbReference type="RefSeq" id="WP_066820890.1">
    <property type="nucleotide sequence ID" value="NZ_LTBA01000001.1"/>
</dbReference>
<name>A0A151B726_9CLOT</name>
<dbReference type="Pfam" id="PF01029">
    <property type="entry name" value="NusB"/>
    <property type="match status" value="1"/>
</dbReference>
<dbReference type="GO" id="GO:0031564">
    <property type="term" value="P:transcription antitermination"/>
    <property type="evidence" value="ECO:0007669"/>
    <property type="project" value="UniProtKB-KW"/>
</dbReference>
<dbReference type="SUPFAM" id="SSF48013">
    <property type="entry name" value="NusB-like"/>
    <property type="match status" value="1"/>
</dbReference>
<dbReference type="OrthoDB" id="9811381at2"/>